<keyword evidence="1" id="KW-0472">Membrane</keyword>
<dbReference type="STRING" id="1802362.A2806_00110"/>
<accession>A0A1G2PJR2</accession>
<comment type="caution">
    <text evidence="2">The sequence shown here is derived from an EMBL/GenBank/DDBJ whole genome shotgun (WGS) entry which is preliminary data.</text>
</comment>
<name>A0A1G2PJR2_9BACT</name>
<dbReference type="AlphaFoldDB" id="A0A1G2PJR2"/>
<evidence type="ECO:0000313" key="3">
    <source>
        <dbReference type="Proteomes" id="UP000177629"/>
    </source>
</evidence>
<protein>
    <submittedName>
        <fullName evidence="2">Uncharacterized protein</fullName>
    </submittedName>
</protein>
<proteinExistence type="predicted"/>
<reference evidence="2 3" key="1">
    <citation type="journal article" date="2016" name="Nat. Commun.">
        <title>Thousands of microbial genomes shed light on interconnected biogeochemical processes in an aquifer system.</title>
        <authorList>
            <person name="Anantharaman K."/>
            <person name="Brown C.T."/>
            <person name="Hug L.A."/>
            <person name="Sharon I."/>
            <person name="Castelle C.J."/>
            <person name="Probst A.J."/>
            <person name="Thomas B.C."/>
            <person name="Singh A."/>
            <person name="Wilkins M.J."/>
            <person name="Karaoz U."/>
            <person name="Brodie E.L."/>
            <person name="Williams K.H."/>
            <person name="Hubbard S.S."/>
            <person name="Banfield J.F."/>
        </authorList>
    </citation>
    <scope>NUCLEOTIDE SEQUENCE [LARGE SCALE GENOMIC DNA]</scope>
</reference>
<dbReference type="EMBL" id="MHSS01000005">
    <property type="protein sequence ID" value="OHA48558.1"/>
    <property type="molecule type" value="Genomic_DNA"/>
</dbReference>
<evidence type="ECO:0000256" key="1">
    <source>
        <dbReference type="SAM" id="Phobius"/>
    </source>
</evidence>
<organism evidence="2 3">
    <name type="scientific">Candidatus Terrybacteria bacterium RIFCSPHIGHO2_01_FULL_48_17</name>
    <dbReference type="NCBI Taxonomy" id="1802362"/>
    <lineage>
        <taxon>Bacteria</taxon>
        <taxon>Candidatus Terryibacteriota</taxon>
    </lineage>
</organism>
<feature type="transmembrane region" description="Helical" evidence="1">
    <location>
        <begin position="80"/>
        <end position="100"/>
    </location>
</feature>
<dbReference type="Proteomes" id="UP000177629">
    <property type="component" value="Unassembled WGS sequence"/>
</dbReference>
<sequence length="144" mass="16478">MYIIVVMQKGYSQFAVSVLGFLLLWAVLTPCVFFTHAGMDHMDVAMQTMSDSKCCFFQPLPDLHVTLQSTIVNEVFRNTFLSLLFSIGVFVLVQSGIRSFEKAYLSHMRTYTLMLMRCLLSGFERMFQRGIVQSLLYEPAFSLS</sequence>
<keyword evidence="1" id="KW-0812">Transmembrane</keyword>
<keyword evidence="1" id="KW-1133">Transmembrane helix</keyword>
<evidence type="ECO:0000313" key="2">
    <source>
        <dbReference type="EMBL" id="OHA48558.1"/>
    </source>
</evidence>
<gene>
    <name evidence="2" type="ORF">A2806_00110</name>
</gene>
<feature type="transmembrane region" description="Helical" evidence="1">
    <location>
        <begin position="12"/>
        <end position="36"/>
    </location>
</feature>